<keyword evidence="2" id="KW-1185">Reference proteome</keyword>
<evidence type="ECO:0008006" key="3">
    <source>
        <dbReference type="Google" id="ProtNLM"/>
    </source>
</evidence>
<evidence type="ECO:0000313" key="2">
    <source>
        <dbReference type="Proteomes" id="UP000075243"/>
    </source>
</evidence>
<dbReference type="PANTHER" id="PTHR33710">
    <property type="entry name" value="BNAC02G09200D PROTEIN"/>
    <property type="match status" value="1"/>
</dbReference>
<dbReference type="Proteomes" id="UP000075243">
    <property type="component" value="Unassembled WGS sequence"/>
</dbReference>
<dbReference type="Gene3D" id="3.60.10.10">
    <property type="entry name" value="Endonuclease/exonuclease/phosphatase"/>
    <property type="match status" value="1"/>
</dbReference>
<dbReference type="AlphaFoldDB" id="A0A151RL53"/>
<protein>
    <recommendedName>
        <fullName evidence="3">Endonuclease/exonuclease/phosphatase domain-containing protein</fullName>
    </recommendedName>
</protein>
<sequence length="181" mass="21549">MRHSSANFLGVCGWWREEKIFCIFVNVYAPCDYLGKKDLWLRLAEVKRRRGGVLWCFNGDFNVVKSDLEQKGSILEWRRDDIRCFYEFIEDVELADLPLIGRKYTWYKPDGSCMSRLDRFLVSPTLLVQWRNFSQRGLSRGISDHCVVLLKFEDIDWGPKPFKVLDCWRFNPTFEGFVREK</sequence>
<accession>A0A151RL53</accession>
<evidence type="ECO:0000313" key="1">
    <source>
        <dbReference type="EMBL" id="KYP43233.1"/>
    </source>
</evidence>
<organism evidence="1 2">
    <name type="scientific">Cajanus cajan</name>
    <name type="common">Pigeon pea</name>
    <name type="synonym">Cajanus indicus</name>
    <dbReference type="NCBI Taxonomy" id="3821"/>
    <lineage>
        <taxon>Eukaryota</taxon>
        <taxon>Viridiplantae</taxon>
        <taxon>Streptophyta</taxon>
        <taxon>Embryophyta</taxon>
        <taxon>Tracheophyta</taxon>
        <taxon>Spermatophyta</taxon>
        <taxon>Magnoliopsida</taxon>
        <taxon>eudicotyledons</taxon>
        <taxon>Gunneridae</taxon>
        <taxon>Pentapetalae</taxon>
        <taxon>rosids</taxon>
        <taxon>fabids</taxon>
        <taxon>Fabales</taxon>
        <taxon>Fabaceae</taxon>
        <taxon>Papilionoideae</taxon>
        <taxon>50 kb inversion clade</taxon>
        <taxon>NPAAA clade</taxon>
        <taxon>indigoferoid/millettioid clade</taxon>
        <taxon>Phaseoleae</taxon>
        <taxon>Cajanus</taxon>
    </lineage>
</organism>
<gene>
    <name evidence="1" type="ORF">KK1_035324</name>
</gene>
<proteinExistence type="predicted"/>
<dbReference type="Gramene" id="C.cajan_33892.t">
    <property type="protein sequence ID" value="C.cajan_33892.t.cds1"/>
    <property type="gene ID" value="C.cajan_33892"/>
</dbReference>
<dbReference type="InterPro" id="IPR036691">
    <property type="entry name" value="Endo/exonu/phosph_ase_sf"/>
</dbReference>
<dbReference type="SUPFAM" id="SSF56219">
    <property type="entry name" value="DNase I-like"/>
    <property type="match status" value="1"/>
</dbReference>
<reference evidence="1" key="1">
    <citation type="journal article" date="2012" name="Nat. Biotechnol.">
        <title>Draft genome sequence of pigeonpea (Cajanus cajan), an orphan legume crop of resource-poor farmers.</title>
        <authorList>
            <person name="Varshney R.K."/>
            <person name="Chen W."/>
            <person name="Li Y."/>
            <person name="Bharti A.K."/>
            <person name="Saxena R.K."/>
            <person name="Schlueter J.A."/>
            <person name="Donoghue M.T."/>
            <person name="Azam S."/>
            <person name="Fan G."/>
            <person name="Whaley A.M."/>
            <person name="Farmer A.D."/>
            <person name="Sheridan J."/>
            <person name="Iwata A."/>
            <person name="Tuteja R."/>
            <person name="Penmetsa R.V."/>
            <person name="Wu W."/>
            <person name="Upadhyaya H.D."/>
            <person name="Yang S.P."/>
            <person name="Shah T."/>
            <person name="Saxena K.B."/>
            <person name="Michael T."/>
            <person name="McCombie W.R."/>
            <person name="Yang B."/>
            <person name="Zhang G."/>
            <person name="Yang H."/>
            <person name="Wang J."/>
            <person name="Spillane C."/>
            <person name="Cook D.R."/>
            <person name="May G.D."/>
            <person name="Xu X."/>
            <person name="Jackson S.A."/>
        </authorList>
    </citation>
    <scope>NUCLEOTIDE SEQUENCE [LARGE SCALE GENOMIC DNA]</scope>
</reference>
<name>A0A151RL53_CAJCA</name>
<dbReference type="PANTHER" id="PTHR33710:SF64">
    <property type="entry name" value="ENDONUCLEASE_EXONUCLEASE_PHOSPHATASE DOMAIN-CONTAINING PROTEIN"/>
    <property type="match status" value="1"/>
</dbReference>
<dbReference type="EMBL" id="KQ483677">
    <property type="protein sequence ID" value="KYP43233.1"/>
    <property type="molecule type" value="Genomic_DNA"/>
</dbReference>